<accession>A0A3E1EX81</accession>
<dbReference type="Proteomes" id="UP000257127">
    <property type="component" value="Unassembled WGS sequence"/>
</dbReference>
<proteinExistence type="predicted"/>
<organism evidence="1 2">
    <name type="scientific">Brumimicrobium aurantiacum</name>
    <dbReference type="NCBI Taxonomy" id="1737063"/>
    <lineage>
        <taxon>Bacteria</taxon>
        <taxon>Pseudomonadati</taxon>
        <taxon>Bacteroidota</taxon>
        <taxon>Flavobacteriia</taxon>
        <taxon>Flavobacteriales</taxon>
        <taxon>Crocinitomicaceae</taxon>
        <taxon>Brumimicrobium</taxon>
    </lineage>
</organism>
<dbReference type="OrthoDB" id="1159565at2"/>
<sequence>MKNTLTLIFTILSYSVFGQQLQFNGQLVDTVFIKSHRSVYQFDDKGTTKGIADIISFTFDSNQNQYVIHQFYRDEYRRTFKPDTITLETNVYKSEIGKETDLNKIESLLTALSTNVSNRNLFTQVDTTELKVFITEKQIRKVAKRNDIAWQFKRRYSTKEQNDEFFNSCKSMDTLKIYLKERFDTSGYVIVTDYSNIINIWISTSTAEYRFEGKYPNPVKQPWYNHSDTSLTLEQPILNLKINQSLSELLPKNFLLKETISNEALVNDYITWYFERREMKY</sequence>
<evidence type="ECO:0000313" key="2">
    <source>
        <dbReference type="Proteomes" id="UP000257127"/>
    </source>
</evidence>
<keyword evidence="2" id="KW-1185">Reference proteome</keyword>
<gene>
    <name evidence="1" type="ORF">DXU93_09295</name>
</gene>
<comment type="caution">
    <text evidence="1">The sequence shown here is derived from an EMBL/GenBank/DDBJ whole genome shotgun (WGS) entry which is preliminary data.</text>
</comment>
<reference evidence="1 2" key="1">
    <citation type="submission" date="2018-08" db="EMBL/GenBank/DDBJ databases">
        <title>The draft genome squence of Brumimicrobium sp. N62.</title>
        <authorList>
            <person name="Du Z.-J."/>
            <person name="Luo H.-R."/>
        </authorList>
    </citation>
    <scope>NUCLEOTIDE SEQUENCE [LARGE SCALE GENOMIC DNA]</scope>
    <source>
        <strain evidence="1 2">N62</strain>
    </source>
</reference>
<dbReference type="RefSeq" id="WP_116881011.1">
    <property type="nucleotide sequence ID" value="NZ_QURB01000005.1"/>
</dbReference>
<name>A0A3E1EX81_9FLAO</name>
<evidence type="ECO:0000313" key="1">
    <source>
        <dbReference type="EMBL" id="RFC54171.1"/>
    </source>
</evidence>
<dbReference type="EMBL" id="QURB01000005">
    <property type="protein sequence ID" value="RFC54171.1"/>
    <property type="molecule type" value="Genomic_DNA"/>
</dbReference>
<protein>
    <submittedName>
        <fullName evidence="1">Uncharacterized protein</fullName>
    </submittedName>
</protein>
<dbReference type="AlphaFoldDB" id="A0A3E1EX81"/>